<keyword evidence="3" id="KW-0963">Cytoplasm</keyword>
<evidence type="ECO:0000256" key="7">
    <source>
        <dbReference type="SAM" id="MobiDB-lite"/>
    </source>
</evidence>
<dbReference type="Gene3D" id="3.90.550.10">
    <property type="entry name" value="Spore Coat Polysaccharide Biosynthesis Protein SpsA, Chain A"/>
    <property type="match status" value="1"/>
</dbReference>
<comment type="subcellular location">
    <subcellularLocation>
        <location evidence="1">Cytoplasm</location>
        <location evidence="1">Cytosol</location>
    </subcellularLocation>
</comment>
<dbReference type="GO" id="GO:0005851">
    <property type="term" value="C:eukaryotic translation initiation factor 2B complex"/>
    <property type="evidence" value="ECO:0007669"/>
    <property type="project" value="TreeGrafter"/>
</dbReference>
<evidence type="ECO:0000256" key="1">
    <source>
        <dbReference type="ARBA" id="ARBA00004514"/>
    </source>
</evidence>
<keyword evidence="10" id="KW-1185">Reference proteome</keyword>
<dbReference type="PANTHER" id="PTHR45887:SF1">
    <property type="entry name" value="TRANSLATION INITIATION FACTOR EIF-2B SUBUNIT EPSILON"/>
    <property type="match status" value="1"/>
</dbReference>
<protein>
    <recommendedName>
        <fullName evidence="4">Translation initiation factor eIF2B subunit epsilon</fullName>
    </recommendedName>
    <alternativeName>
        <fullName evidence="5">eIF2B GDP-GTP exchange factor subunit epsilon</fullName>
    </alternativeName>
</protein>
<comment type="subunit">
    <text evidence="6">Component of the translation initiation factor 2B (eIF2B) complex which is a heterodecamer of two sets of five different subunits: alpha, beta, gamma, delta and epsilon. Subunits alpha, beta and delta comprise a regulatory subcomplex and subunits epsilon and gamma comprise a catalytic subcomplex. Within the complex, the hexameric regulatory complex resides at the center, with the two heterodimeric catalytic subcomplexes bound on opposite sides.</text>
</comment>
<dbReference type="EMBL" id="JAIFRP010004408">
    <property type="protein sequence ID" value="KAK2575861.1"/>
    <property type="molecule type" value="Genomic_DNA"/>
</dbReference>
<dbReference type="AlphaFoldDB" id="A0AAD9RA13"/>
<dbReference type="InterPro" id="IPR044123">
    <property type="entry name" value="W2_eIF2B_epsilon"/>
</dbReference>
<dbReference type="Proteomes" id="UP001258017">
    <property type="component" value="Unassembled WGS sequence"/>
</dbReference>
<dbReference type="InterPro" id="IPR056729">
    <property type="entry name" value="GMPPB_C"/>
</dbReference>
<evidence type="ECO:0000256" key="3">
    <source>
        <dbReference type="ARBA" id="ARBA00022490"/>
    </source>
</evidence>
<gene>
    <name evidence="9" type="ORF">KPH14_007234</name>
</gene>
<comment type="caution">
    <text evidence="9">The sequence shown here is derived from an EMBL/GenBank/DDBJ whole genome shotgun (WGS) entry which is preliminary data.</text>
</comment>
<evidence type="ECO:0000313" key="10">
    <source>
        <dbReference type="Proteomes" id="UP001258017"/>
    </source>
</evidence>
<dbReference type="GO" id="GO:0031369">
    <property type="term" value="F:translation initiation factor binding"/>
    <property type="evidence" value="ECO:0007669"/>
    <property type="project" value="InterPro"/>
</dbReference>
<dbReference type="PANTHER" id="PTHR45887">
    <property type="entry name" value="TRANSLATION INITIATION FACTOR EIF-2B SUBUNIT EPSILON"/>
    <property type="match status" value="1"/>
</dbReference>
<name>A0AAD9RA13_9HYME</name>
<dbReference type="InterPro" id="IPR029044">
    <property type="entry name" value="Nucleotide-diphossugar_trans"/>
</dbReference>
<proteinExistence type="inferred from homology"/>
<dbReference type="InterPro" id="IPR051956">
    <property type="entry name" value="eIF2B_epsilon"/>
</dbReference>
<dbReference type="GO" id="GO:0005085">
    <property type="term" value="F:guanyl-nucleotide exchange factor activity"/>
    <property type="evidence" value="ECO:0007669"/>
    <property type="project" value="InterPro"/>
</dbReference>
<dbReference type="Pfam" id="PF02020">
    <property type="entry name" value="W2"/>
    <property type="match status" value="1"/>
</dbReference>
<dbReference type="CDD" id="cd11558">
    <property type="entry name" value="W2_eIF2B_epsilon"/>
    <property type="match status" value="1"/>
</dbReference>
<dbReference type="Pfam" id="PF25087">
    <property type="entry name" value="GMPPB_C"/>
    <property type="match status" value="1"/>
</dbReference>
<dbReference type="PROSITE" id="PS51363">
    <property type="entry name" value="W2"/>
    <property type="match status" value="1"/>
</dbReference>
<dbReference type="InterPro" id="IPR016024">
    <property type="entry name" value="ARM-type_fold"/>
</dbReference>
<evidence type="ECO:0000256" key="2">
    <source>
        <dbReference type="ARBA" id="ARBA00007878"/>
    </source>
</evidence>
<evidence type="ECO:0000313" key="9">
    <source>
        <dbReference type="EMBL" id="KAK2575861.1"/>
    </source>
</evidence>
<evidence type="ECO:0000256" key="5">
    <source>
        <dbReference type="ARBA" id="ARBA00044345"/>
    </source>
</evidence>
<dbReference type="SMART" id="SM00515">
    <property type="entry name" value="eIF5C"/>
    <property type="match status" value="1"/>
</dbReference>
<evidence type="ECO:0000256" key="4">
    <source>
        <dbReference type="ARBA" id="ARBA00044144"/>
    </source>
</evidence>
<organism evidence="9 10">
    <name type="scientific">Odynerus spinipes</name>
    <dbReference type="NCBI Taxonomy" id="1348599"/>
    <lineage>
        <taxon>Eukaryota</taxon>
        <taxon>Metazoa</taxon>
        <taxon>Ecdysozoa</taxon>
        <taxon>Arthropoda</taxon>
        <taxon>Hexapoda</taxon>
        <taxon>Insecta</taxon>
        <taxon>Pterygota</taxon>
        <taxon>Neoptera</taxon>
        <taxon>Endopterygota</taxon>
        <taxon>Hymenoptera</taxon>
        <taxon>Apocrita</taxon>
        <taxon>Aculeata</taxon>
        <taxon>Vespoidea</taxon>
        <taxon>Vespidae</taxon>
        <taxon>Eumeninae</taxon>
        <taxon>Odynerus</taxon>
    </lineage>
</organism>
<dbReference type="Gene3D" id="2.160.10.10">
    <property type="entry name" value="Hexapeptide repeat proteins"/>
    <property type="match status" value="1"/>
</dbReference>
<dbReference type="SUPFAM" id="SSF53448">
    <property type="entry name" value="Nucleotide-diphospho-sugar transferases"/>
    <property type="match status" value="1"/>
</dbReference>
<dbReference type="SUPFAM" id="SSF48371">
    <property type="entry name" value="ARM repeat"/>
    <property type="match status" value="1"/>
</dbReference>
<reference evidence="9" key="2">
    <citation type="journal article" date="2023" name="Commun. Biol.">
        <title>Intrasexual cuticular hydrocarbon dimorphism in a wasp sheds light on hydrocarbon biosynthesis genes in Hymenoptera.</title>
        <authorList>
            <person name="Moris V.C."/>
            <person name="Podsiadlowski L."/>
            <person name="Martin S."/>
            <person name="Oeyen J.P."/>
            <person name="Donath A."/>
            <person name="Petersen M."/>
            <person name="Wilbrandt J."/>
            <person name="Misof B."/>
            <person name="Liedtke D."/>
            <person name="Thamm M."/>
            <person name="Scheiner R."/>
            <person name="Schmitt T."/>
            <person name="Niehuis O."/>
        </authorList>
    </citation>
    <scope>NUCLEOTIDE SEQUENCE</scope>
    <source>
        <strain evidence="9">GBR_01_08_01A</strain>
    </source>
</reference>
<dbReference type="GO" id="GO:0005829">
    <property type="term" value="C:cytosol"/>
    <property type="evidence" value="ECO:0007669"/>
    <property type="project" value="UniProtKB-SubCell"/>
</dbReference>
<dbReference type="GO" id="GO:0003743">
    <property type="term" value="F:translation initiation factor activity"/>
    <property type="evidence" value="ECO:0007669"/>
    <property type="project" value="TreeGrafter"/>
</dbReference>
<dbReference type="FunFam" id="1.25.40.180:FF:000022">
    <property type="entry name" value="Translation initiation factor eIF-2B epsilon subunit"/>
    <property type="match status" value="1"/>
</dbReference>
<evidence type="ECO:0000256" key="6">
    <source>
        <dbReference type="ARBA" id="ARBA00046432"/>
    </source>
</evidence>
<dbReference type="Gene3D" id="1.25.40.180">
    <property type="match status" value="1"/>
</dbReference>
<evidence type="ECO:0000259" key="8">
    <source>
        <dbReference type="PROSITE" id="PS51363"/>
    </source>
</evidence>
<dbReference type="InterPro" id="IPR003307">
    <property type="entry name" value="W2_domain"/>
</dbReference>
<comment type="similarity">
    <text evidence="2">Belongs to the eIF-2B gamma/epsilon subunits family.</text>
</comment>
<sequence length="611" mass="70039">MDSELRKKDVSHAVVLADDFTTALTPMQDALPSILLPILNVPLFDYLIETLKRSRIQELFLYCSSYIDTLKKYVESRKCKDLTINLIISDGCRSLGDALRDIDTKGLIRGYFILIRGDAFLNVNLQSALTIHCAKAKKDKGAAMTMLLRNVGCTNDSFIKEETSLVVASKANNKVLFYKKLKSNEKKIKLELNWFLDHSEIDISTNFIDTHVYLCSPAVLPLFADNFDFQTMEDFIKGVLMNEEILNARIYRQQLDNDNYCLPVTSWKAYYTLNRDLLHRRGYPLAPGIFGPLKNFVSISRSSYKHKSVTLAKGDNCVIGQMVVIKNSIIYSNVTIEDDCKITDSIIFSNCHIEKGVELDGCIVSPGTNVTAQKQYLDSLLDMKNENLIVRRMSDVDDNESLLFFKNNETIEHENYTTDESSSDESLRQNSPIPDDTDMFLTEVMDSLLRGFQDKLNCENLILEINSSRYAYNIFMREVTYNVVKAILSLSTHYLFEGEDRLSYQNYTKNLKIMISYFQPIILNYITSPAAQQDCLRAIEEVAGTTPELLSFLPYLLHLFYDRDILFEDVILEWYESINEEDEIHNKKIKTAVQPFIKWLHEANVASSESD</sequence>
<feature type="region of interest" description="Disordered" evidence="7">
    <location>
        <begin position="414"/>
        <end position="435"/>
    </location>
</feature>
<reference evidence="9" key="1">
    <citation type="submission" date="2021-08" db="EMBL/GenBank/DDBJ databases">
        <authorList>
            <person name="Misof B."/>
            <person name="Oliver O."/>
            <person name="Podsiadlowski L."/>
            <person name="Donath A."/>
            <person name="Peters R."/>
            <person name="Mayer C."/>
            <person name="Rust J."/>
            <person name="Gunkel S."/>
            <person name="Lesny P."/>
            <person name="Martin S."/>
            <person name="Oeyen J.P."/>
            <person name="Petersen M."/>
            <person name="Panagiotis P."/>
            <person name="Wilbrandt J."/>
            <person name="Tanja T."/>
        </authorList>
    </citation>
    <scope>NUCLEOTIDE SEQUENCE</scope>
    <source>
        <strain evidence="9">GBR_01_08_01A</strain>
        <tissue evidence="9">Thorax + abdomen</tissue>
    </source>
</reference>
<accession>A0AAD9RA13</accession>
<feature type="domain" description="W2" evidence="8">
    <location>
        <begin position="434"/>
        <end position="610"/>
    </location>
</feature>